<sequence length="490" mass="51035">MSIPTRWVMVDDTDPGIKYTGPWNLTLDTQNDMGDDGPLFNGTSHGVNVNGNRADFSFSGSRLIIYGTSKAQLLDANFGTIDPSWDCFVDGNGLNSSPPTFTIENNWILCEIDSLSDGPHTVGVTARVSSPNNPFSLDRYQYVPSASVALDNATIYVNSTDAAVQFGSGWTPFRNHAGSMTQQNGAKVTFDFVGVQISWVSSIPNTTSTQSAPATYSIDGGTPVSFQLAGLENTSTEKNNQILFQTPALSPGKHHIEVVHGGNLSTTPLSLVYIVVQNATVPASSASGTLGLPSNTASPNQGSGPHSTTKSKTPIGAIAGGVVGGILAIVALIFLILFLRRRVKKGKATEGQSTPDLAARQPTIEPFNAFPSGPAAYQLPSSSSTQYVPQTTGKGALAALTPKRYAPPPPPSGARSPDLSLGSGASETKGQNGAVVSAGSEGVISSQSGSGSGQDPAPLPVRVLRHEDSGVRLPESEEIVVELPPLYTPG</sequence>
<dbReference type="OrthoDB" id="3029306at2759"/>
<keyword evidence="2" id="KW-0472">Membrane</keyword>
<dbReference type="STRING" id="685588.A0A067TD70"/>
<dbReference type="HOGENOM" id="CLU_036313_2_1_1"/>
<dbReference type="AlphaFoldDB" id="A0A067TD70"/>
<evidence type="ECO:0000256" key="2">
    <source>
        <dbReference type="SAM" id="Phobius"/>
    </source>
</evidence>
<name>A0A067TD70_GALM3</name>
<evidence type="ECO:0000313" key="3">
    <source>
        <dbReference type="EMBL" id="KDR81160.1"/>
    </source>
</evidence>
<keyword evidence="2" id="KW-1133">Transmembrane helix</keyword>
<keyword evidence="2" id="KW-0812">Transmembrane</keyword>
<gene>
    <name evidence="3" type="ORF">GALMADRAFT_116184</name>
</gene>
<reference evidence="4" key="1">
    <citation type="journal article" date="2014" name="Proc. Natl. Acad. Sci. U.S.A.">
        <title>Extensive sampling of basidiomycete genomes demonstrates inadequacy of the white-rot/brown-rot paradigm for wood decay fungi.</title>
        <authorList>
            <person name="Riley R."/>
            <person name="Salamov A.A."/>
            <person name="Brown D.W."/>
            <person name="Nagy L.G."/>
            <person name="Floudas D."/>
            <person name="Held B.W."/>
            <person name="Levasseur A."/>
            <person name="Lombard V."/>
            <person name="Morin E."/>
            <person name="Otillar R."/>
            <person name="Lindquist E.A."/>
            <person name="Sun H."/>
            <person name="LaButti K.M."/>
            <person name="Schmutz J."/>
            <person name="Jabbour D."/>
            <person name="Luo H."/>
            <person name="Baker S.E."/>
            <person name="Pisabarro A.G."/>
            <person name="Walton J.D."/>
            <person name="Blanchette R.A."/>
            <person name="Henrissat B."/>
            <person name="Martin F."/>
            <person name="Cullen D."/>
            <person name="Hibbett D.S."/>
            <person name="Grigoriev I.V."/>
        </authorList>
    </citation>
    <scope>NUCLEOTIDE SEQUENCE [LARGE SCALE GENOMIC DNA]</scope>
    <source>
        <strain evidence="4">CBS 339.88</strain>
    </source>
</reference>
<feature type="compositionally biased region" description="Low complexity" evidence="1">
    <location>
        <begin position="439"/>
        <end position="449"/>
    </location>
</feature>
<evidence type="ECO:0000256" key="1">
    <source>
        <dbReference type="SAM" id="MobiDB-lite"/>
    </source>
</evidence>
<accession>A0A067TD70</accession>
<feature type="region of interest" description="Disordered" evidence="1">
    <location>
        <begin position="286"/>
        <end position="312"/>
    </location>
</feature>
<evidence type="ECO:0000313" key="4">
    <source>
        <dbReference type="Proteomes" id="UP000027222"/>
    </source>
</evidence>
<protein>
    <recommendedName>
        <fullName evidence="5">Transmembrane protein</fullName>
    </recommendedName>
</protein>
<feature type="transmembrane region" description="Helical" evidence="2">
    <location>
        <begin position="315"/>
        <end position="339"/>
    </location>
</feature>
<evidence type="ECO:0008006" key="5">
    <source>
        <dbReference type="Google" id="ProtNLM"/>
    </source>
</evidence>
<dbReference type="Gene3D" id="2.60.120.260">
    <property type="entry name" value="Galactose-binding domain-like"/>
    <property type="match status" value="2"/>
</dbReference>
<organism evidence="3 4">
    <name type="scientific">Galerina marginata (strain CBS 339.88)</name>
    <dbReference type="NCBI Taxonomy" id="685588"/>
    <lineage>
        <taxon>Eukaryota</taxon>
        <taxon>Fungi</taxon>
        <taxon>Dikarya</taxon>
        <taxon>Basidiomycota</taxon>
        <taxon>Agaricomycotina</taxon>
        <taxon>Agaricomycetes</taxon>
        <taxon>Agaricomycetidae</taxon>
        <taxon>Agaricales</taxon>
        <taxon>Agaricineae</taxon>
        <taxon>Strophariaceae</taxon>
        <taxon>Galerina</taxon>
    </lineage>
</organism>
<feature type="compositionally biased region" description="Polar residues" evidence="1">
    <location>
        <begin position="379"/>
        <end position="393"/>
    </location>
</feature>
<dbReference type="EMBL" id="KL142371">
    <property type="protein sequence ID" value="KDR81160.1"/>
    <property type="molecule type" value="Genomic_DNA"/>
</dbReference>
<proteinExistence type="predicted"/>
<dbReference type="Proteomes" id="UP000027222">
    <property type="component" value="Unassembled WGS sequence"/>
</dbReference>
<feature type="region of interest" description="Disordered" evidence="1">
    <location>
        <begin position="347"/>
        <end position="470"/>
    </location>
</feature>
<keyword evidence="4" id="KW-1185">Reference proteome</keyword>